<evidence type="ECO:0000256" key="9">
    <source>
        <dbReference type="ARBA" id="ARBA00022946"/>
    </source>
</evidence>
<evidence type="ECO:0000256" key="4">
    <source>
        <dbReference type="ARBA" id="ARBA00022516"/>
    </source>
</evidence>
<keyword evidence="19" id="KW-1185">Reference proteome</keyword>
<dbReference type="InterPro" id="IPR020841">
    <property type="entry name" value="PKS_Beta-ketoAc_synthase_dom"/>
</dbReference>
<evidence type="ECO:0000256" key="15">
    <source>
        <dbReference type="PIRSR" id="PIRSR000447-1"/>
    </source>
</evidence>
<dbReference type="InterPro" id="IPR017568">
    <property type="entry name" value="3-oxoacyl-ACP_synth-2"/>
</dbReference>
<keyword evidence="8" id="KW-0276">Fatty acid metabolism</keyword>
<evidence type="ECO:0000256" key="2">
    <source>
        <dbReference type="ARBA" id="ARBA00008467"/>
    </source>
</evidence>
<evidence type="ECO:0000256" key="8">
    <source>
        <dbReference type="ARBA" id="ARBA00022832"/>
    </source>
</evidence>
<organism evidence="18 19">
    <name type="scientific">Porphyra umbilicalis</name>
    <name type="common">Purple laver</name>
    <name type="synonym">Red alga</name>
    <dbReference type="NCBI Taxonomy" id="2786"/>
    <lineage>
        <taxon>Eukaryota</taxon>
        <taxon>Rhodophyta</taxon>
        <taxon>Bangiophyceae</taxon>
        <taxon>Bangiales</taxon>
        <taxon>Bangiaceae</taxon>
        <taxon>Porphyra</taxon>
    </lineage>
</organism>
<keyword evidence="7 14" id="KW-0808">Transferase</keyword>
<dbReference type="InterPro" id="IPR000794">
    <property type="entry name" value="Beta-ketoacyl_synthase"/>
</dbReference>
<comment type="function">
    <text evidence="13">Catalyzes the condensation reaction of fatty acid synthesis by the addition to an acyl acceptor of two carbons from malonyl-ACP. Specific for elongation from C-10 to unsaturated C-16 and C-18 fatty acids.</text>
</comment>
<dbReference type="AlphaFoldDB" id="A0A1X6NLF5"/>
<dbReference type="SUPFAM" id="SSF53901">
    <property type="entry name" value="Thiolase-like"/>
    <property type="match status" value="2"/>
</dbReference>
<proteinExistence type="inferred from homology"/>
<keyword evidence="12" id="KW-0012">Acyltransferase</keyword>
<dbReference type="CDD" id="cd00834">
    <property type="entry name" value="KAS_I_II"/>
    <property type="match status" value="1"/>
</dbReference>
<dbReference type="InterPro" id="IPR016039">
    <property type="entry name" value="Thiolase-like"/>
</dbReference>
<sequence>MGQFTRVVDGVERRRVVVTGMGVASVFGTDVDVYYDKLLAGESGIKPIEAFDCDGWATRFAGEIAPGVVDSTGYVSPKDARRMDPFLIYALVAGQKALEAAGLGKDDAAYAALDKTKCGVLCASGMGGLKTLADGVEKLVKVGHKKMSPFFIPYAITNMASGYLGMTVGFMGPNYSISTACASSNFAMNNSAIHIMRGEAQVMVAGGSEAAIQPVGLGGFVACRALSTRNEAPKAASRPWDTARDGFVMGEGSGLIVLEDLEHAVARGAPIHAEYLGGAQSCDAYHITDPRKDGAGVRQCIEDALADAGVTKEDVNYINAHATSTPAGDMAEFRAVRSVFDGDVSGIKMNATKSMIGHALGAAGGLEGIALIKAITSGKVHPTINVENMDAGVDIDIVANVAQAHDVKVALSNSFGFGGHNATVVFGKYVE</sequence>
<dbReference type="PANTHER" id="PTHR11712:SF336">
    <property type="entry name" value="3-OXOACYL-[ACYL-CARRIER-PROTEIN] SYNTHASE, MITOCHONDRIAL"/>
    <property type="match status" value="1"/>
</dbReference>
<evidence type="ECO:0000313" key="19">
    <source>
        <dbReference type="Proteomes" id="UP000218209"/>
    </source>
</evidence>
<keyword evidence="5" id="KW-0150">Chloroplast</keyword>
<keyword evidence="10" id="KW-0443">Lipid metabolism</keyword>
<comment type="subunit">
    <text evidence="3">Homodimer.</text>
</comment>
<reference evidence="18 19" key="1">
    <citation type="submission" date="2017-03" db="EMBL/GenBank/DDBJ databases">
        <title>WGS assembly of Porphyra umbilicalis.</title>
        <authorList>
            <person name="Brawley S.H."/>
            <person name="Blouin N.A."/>
            <person name="Ficko-Blean E."/>
            <person name="Wheeler G.L."/>
            <person name="Lohr M."/>
            <person name="Goodson H.V."/>
            <person name="Jenkins J.W."/>
            <person name="Blaby-Haas C.E."/>
            <person name="Helliwell K.E."/>
            <person name="Chan C."/>
            <person name="Marriage T."/>
            <person name="Bhattacharya D."/>
            <person name="Klein A.S."/>
            <person name="Badis Y."/>
            <person name="Brodie J."/>
            <person name="Cao Y."/>
            <person name="Collen J."/>
            <person name="Dittami S.M."/>
            <person name="Gachon C.M."/>
            <person name="Green B.R."/>
            <person name="Karpowicz S."/>
            <person name="Kim J.W."/>
            <person name="Kudahl U."/>
            <person name="Lin S."/>
            <person name="Michel G."/>
            <person name="Mittag M."/>
            <person name="Olson B.J."/>
            <person name="Pangilinan J."/>
            <person name="Peng Y."/>
            <person name="Qiu H."/>
            <person name="Shu S."/>
            <person name="Singer J.T."/>
            <person name="Smith A.G."/>
            <person name="Sprecher B.N."/>
            <person name="Wagner V."/>
            <person name="Wang W."/>
            <person name="Wang Z.-Y."/>
            <person name="Yan J."/>
            <person name="Yarish C."/>
            <person name="Zoeuner-Riek S."/>
            <person name="Zhuang Y."/>
            <person name="Zou Y."/>
            <person name="Lindquist E.A."/>
            <person name="Grimwood J."/>
            <person name="Barry K."/>
            <person name="Rokhsar D.S."/>
            <person name="Schmutz J."/>
            <person name="Stiller J.W."/>
            <person name="Grossman A.R."/>
            <person name="Prochnik S.E."/>
        </authorList>
    </citation>
    <scope>NUCLEOTIDE SEQUENCE [LARGE SCALE GENOMIC DNA]</scope>
    <source>
        <strain evidence="18">4086291</strain>
    </source>
</reference>
<evidence type="ECO:0000256" key="16">
    <source>
        <dbReference type="RuleBase" id="RU003694"/>
    </source>
</evidence>
<evidence type="ECO:0000256" key="11">
    <source>
        <dbReference type="ARBA" id="ARBA00023160"/>
    </source>
</evidence>
<dbReference type="Pfam" id="PF00109">
    <property type="entry name" value="ketoacyl-synt"/>
    <property type="match status" value="1"/>
</dbReference>
<dbReference type="PIRSF" id="PIRSF000447">
    <property type="entry name" value="KAS_II"/>
    <property type="match status" value="1"/>
</dbReference>
<keyword evidence="6" id="KW-0934">Plastid</keyword>
<dbReference type="NCBIfam" id="NF005589">
    <property type="entry name" value="PRK07314.1"/>
    <property type="match status" value="1"/>
</dbReference>
<dbReference type="EMBL" id="KV919549">
    <property type="protein sequence ID" value="OSX69444.1"/>
    <property type="molecule type" value="Genomic_DNA"/>
</dbReference>
<evidence type="ECO:0000256" key="13">
    <source>
        <dbReference type="ARBA" id="ARBA00058711"/>
    </source>
</evidence>
<dbReference type="GO" id="GO:0004315">
    <property type="term" value="F:3-oxoacyl-[acyl-carrier-protein] synthase activity"/>
    <property type="evidence" value="ECO:0007669"/>
    <property type="project" value="InterPro"/>
</dbReference>
<evidence type="ECO:0000313" key="18">
    <source>
        <dbReference type="EMBL" id="OSX69444.1"/>
    </source>
</evidence>
<dbReference type="NCBIfam" id="NF004970">
    <property type="entry name" value="PRK06333.1"/>
    <property type="match status" value="1"/>
</dbReference>
<dbReference type="Proteomes" id="UP000218209">
    <property type="component" value="Unassembled WGS sequence"/>
</dbReference>
<evidence type="ECO:0000256" key="7">
    <source>
        <dbReference type="ARBA" id="ARBA00022679"/>
    </source>
</evidence>
<dbReference type="InterPro" id="IPR014030">
    <property type="entry name" value="Ketoacyl_synth_N"/>
</dbReference>
<keyword evidence="4 14" id="KW-0444">Lipid biosynthesis</keyword>
<gene>
    <name evidence="18" type="ORF">BU14_1510s0001</name>
</gene>
<feature type="domain" description="Ketosynthase family 3 (KS3)" evidence="17">
    <location>
        <begin position="13"/>
        <end position="428"/>
    </location>
</feature>
<keyword evidence="11 14" id="KW-0275">Fatty acid biosynthesis</keyword>
<dbReference type="OrthoDB" id="5334845at2759"/>
<dbReference type="PROSITE" id="PS52004">
    <property type="entry name" value="KS3_2"/>
    <property type="match status" value="1"/>
</dbReference>
<dbReference type="NCBIfam" id="TIGR03150">
    <property type="entry name" value="fabF"/>
    <property type="match status" value="1"/>
</dbReference>
<dbReference type="Pfam" id="PF02801">
    <property type="entry name" value="Ketoacyl-synt_C"/>
    <property type="match status" value="1"/>
</dbReference>
<dbReference type="PROSITE" id="PS00606">
    <property type="entry name" value="KS3_1"/>
    <property type="match status" value="1"/>
</dbReference>
<dbReference type="GO" id="GO:0005739">
    <property type="term" value="C:mitochondrion"/>
    <property type="evidence" value="ECO:0007669"/>
    <property type="project" value="TreeGrafter"/>
</dbReference>
<evidence type="ECO:0000256" key="10">
    <source>
        <dbReference type="ARBA" id="ARBA00023098"/>
    </source>
</evidence>
<dbReference type="SMART" id="SM00825">
    <property type="entry name" value="PKS_KS"/>
    <property type="match status" value="1"/>
</dbReference>
<dbReference type="InterPro" id="IPR014031">
    <property type="entry name" value="Ketoacyl_synth_C"/>
</dbReference>
<keyword evidence="9" id="KW-0809">Transit peptide</keyword>
<evidence type="ECO:0000259" key="17">
    <source>
        <dbReference type="PROSITE" id="PS52004"/>
    </source>
</evidence>
<evidence type="ECO:0000256" key="6">
    <source>
        <dbReference type="ARBA" id="ARBA00022640"/>
    </source>
</evidence>
<comment type="similarity">
    <text evidence="2 14 16">Belongs to the thiolase-like superfamily. Beta-ketoacyl-ACP synthases family.</text>
</comment>
<evidence type="ECO:0000256" key="12">
    <source>
        <dbReference type="ARBA" id="ARBA00023315"/>
    </source>
</evidence>
<evidence type="ECO:0000256" key="3">
    <source>
        <dbReference type="ARBA" id="ARBA00011738"/>
    </source>
</evidence>
<protein>
    <recommendedName>
        <fullName evidence="14">3-oxoacyl-[acyl-carrier-protein] synthase</fullName>
    </recommendedName>
</protein>
<comment type="subcellular location">
    <subcellularLocation>
        <location evidence="1">Plastid</location>
        <location evidence="1">Chloroplast</location>
    </subcellularLocation>
</comment>
<dbReference type="Gene3D" id="3.40.47.10">
    <property type="match status" value="1"/>
</dbReference>
<accession>A0A1X6NLF5</accession>
<name>A0A1X6NLF5_PORUM</name>
<dbReference type="InterPro" id="IPR018201">
    <property type="entry name" value="Ketoacyl_synth_AS"/>
</dbReference>
<evidence type="ECO:0000256" key="1">
    <source>
        <dbReference type="ARBA" id="ARBA00004229"/>
    </source>
</evidence>
<evidence type="ECO:0000256" key="5">
    <source>
        <dbReference type="ARBA" id="ARBA00022528"/>
    </source>
</evidence>
<dbReference type="GO" id="GO:0006633">
    <property type="term" value="P:fatty acid biosynthetic process"/>
    <property type="evidence" value="ECO:0007669"/>
    <property type="project" value="UniProtKB-KW"/>
</dbReference>
<dbReference type="GO" id="GO:0009507">
    <property type="term" value="C:chloroplast"/>
    <property type="evidence" value="ECO:0007669"/>
    <property type="project" value="UniProtKB-SubCell"/>
</dbReference>
<feature type="active site" description="For beta-ketoacyl synthase activity" evidence="15">
    <location>
        <position position="181"/>
    </location>
</feature>
<dbReference type="FunFam" id="3.40.47.10:FF:000027">
    <property type="entry name" value="3-oxoacyl-[acyl-carrier-protein] synthase 2"/>
    <property type="match status" value="1"/>
</dbReference>
<dbReference type="PANTHER" id="PTHR11712">
    <property type="entry name" value="POLYKETIDE SYNTHASE-RELATED"/>
    <property type="match status" value="1"/>
</dbReference>
<evidence type="ECO:0000256" key="14">
    <source>
        <dbReference type="PIRNR" id="PIRNR000447"/>
    </source>
</evidence>